<comment type="caution">
    <text evidence="7">The sequence shown here is derived from an EMBL/GenBank/DDBJ whole genome shotgun (WGS) entry which is preliminary data.</text>
</comment>
<dbReference type="Pfam" id="PF06726">
    <property type="entry name" value="BC10"/>
    <property type="match status" value="1"/>
</dbReference>
<keyword evidence="3 6" id="KW-1133">Transmembrane helix</keyword>
<feature type="region of interest" description="Disordered" evidence="5">
    <location>
        <begin position="182"/>
        <end position="208"/>
    </location>
</feature>
<evidence type="ECO:0000256" key="4">
    <source>
        <dbReference type="ARBA" id="ARBA00023136"/>
    </source>
</evidence>
<evidence type="ECO:0000313" key="7">
    <source>
        <dbReference type="EMBL" id="KAF9519244.1"/>
    </source>
</evidence>
<reference evidence="7" key="1">
    <citation type="journal article" date="2020" name="Nat. Commun.">
        <title>Large-scale genome sequencing of mycorrhizal fungi provides insights into the early evolution of symbiotic traits.</title>
        <authorList>
            <person name="Miyauchi S."/>
            <person name="Kiss E."/>
            <person name="Kuo A."/>
            <person name="Drula E."/>
            <person name="Kohler A."/>
            <person name="Sanchez-Garcia M."/>
            <person name="Morin E."/>
            <person name="Andreopoulos B."/>
            <person name="Barry K.W."/>
            <person name="Bonito G."/>
            <person name="Buee M."/>
            <person name="Carver A."/>
            <person name="Chen C."/>
            <person name="Cichocki N."/>
            <person name="Clum A."/>
            <person name="Culley D."/>
            <person name="Crous P.W."/>
            <person name="Fauchery L."/>
            <person name="Girlanda M."/>
            <person name="Hayes R.D."/>
            <person name="Keri Z."/>
            <person name="LaButti K."/>
            <person name="Lipzen A."/>
            <person name="Lombard V."/>
            <person name="Magnuson J."/>
            <person name="Maillard F."/>
            <person name="Murat C."/>
            <person name="Nolan M."/>
            <person name="Ohm R.A."/>
            <person name="Pangilinan J."/>
            <person name="Pereira M.F."/>
            <person name="Perotto S."/>
            <person name="Peter M."/>
            <person name="Pfister S."/>
            <person name="Riley R."/>
            <person name="Sitrit Y."/>
            <person name="Stielow J.B."/>
            <person name="Szollosi G."/>
            <person name="Zifcakova L."/>
            <person name="Stursova M."/>
            <person name="Spatafora J.W."/>
            <person name="Tedersoo L."/>
            <person name="Vaario L.M."/>
            <person name="Yamada A."/>
            <person name="Yan M."/>
            <person name="Wang P."/>
            <person name="Xu J."/>
            <person name="Bruns T."/>
            <person name="Baldrian P."/>
            <person name="Vilgalys R."/>
            <person name="Dunand C."/>
            <person name="Henrissat B."/>
            <person name="Grigoriev I.V."/>
            <person name="Hibbett D."/>
            <person name="Nagy L.G."/>
            <person name="Martin F.M."/>
        </authorList>
    </citation>
    <scope>NUCLEOTIDE SEQUENCE</scope>
    <source>
        <strain evidence="7">UP504</strain>
    </source>
</reference>
<dbReference type="InterPro" id="IPR009598">
    <property type="entry name" value="BCALP"/>
</dbReference>
<accession>A0A9P6B7K6</accession>
<evidence type="ECO:0000256" key="3">
    <source>
        <dbReference type="ARBA" id="ARBA00022989"/>
    </source>
</evidence>
<gene>
    <name evidence="7" type="ORF">BS47DRAFT_1324837</name>
</gene>
<feature type="transmembrane region" description="Helical" evidence="6">
    <location>
        <begin position="6"/>
        <end position="30"/>
    </location>
</feature>
<dbReference type="SMART" id="SM01396">
    <property type="entry name" value="BC10"/>
    <property type="match status" value="1"/>
</dbReference>
<sequence>MWCTRWYLPLLILPFSRASPLFLLAFIFSLTLQARPCLYCIVLLVALAQSSCYWQPVPSQNLYGSLPGSVPIDDPPLQGSVHLIDRCWCDISLTGFFQPFNVTRWEVLSLEREKSLRTGLQREKSPEVATPDAVVEDDAQKKAEELSSGSDADVSRPTRVMNRIEFWWGKWYRRWQYPADDDDNETAETISSGPDGSVSSPISEPTAPPLHHLRREYDLRPYGFELILDFGWGRSA</sequence>
<dbReference type="EMBL" id="MU128919">
    <property type="protein sequence ID" value="KAF9519244.1"/>
    <property type="molecule type" value="Genomic_DNA"/>
</dbReference>
<evidence type="ECO:0000256" key="6">
    <source>
        <dbReference type="SAM" id="Phobius"/>
    </source>
</evidence>
<evidence type="ECO:0000256" key="5">
    <source>
        <dbReference type="SAM" id="MobiDB-lite"/>
    </source>
</evidence>
<evidence type="ECO:0000256" key="2">
    <source>
        <dbReference type="ARBA" id="ARBA00022692"/>
    </source>
</evidence>
<evidence type="ECO:0000313" key="8">
    <source>
        <dbReference type="Proteomes" id="UP000886523"/>
    </source>
</evidence>
<feature type="compositionally biased region" description="Polar residues" evidence="5">
    <location>
        <begin position="187"/>
        <end position="203"/>
    </location>
</feature>
<name>A0A9P6B7K6_9AGAM</name>
<keyword evidence="2 6" id="KW-0812">Transmembrane</keyword>
<proteinExistence type="predicted"/>
<feature type="region of interest" description="Disordered" evidence="5">
    <location>
        <begin position="119"/>
        <end position="154"/>
    </location>
</feature>
<organism evidence="7 8">
    <name type="scientific">Hydnum rufescens UP504</name>
    <dbReference type="NCBI Taxonomy" id="1448309"/>
    <lineage>
        <taxon>Eukaryota</taxon>
        <taxon>Fungi</taxon>
        <taxon>Dikarya</taxon>
        <taxon>Basidiomycota</taxon>
        <taxon>Agaricomycotina</taxon>
        <taxon>Agaricomycetes</taxon>
        <taxon>Cantharellales</taxon>
        <taxon>Hydnaceae</taxon>
        <taxon>Hydnum</taxon>
    </lineage>
</organism>
<dbReference type="GO" id="GO:0016020">
    <property type="term" value="C:membrane"/>
    <property type="evidence" value="ECO:0007669"/>
    <property type="project" value="UniProtKB-SubCell"/>
</dbReference>
<dbReference type="OrthoDB" id="5563033at2759"/>
<keyword evidence="4 6" id="KW-0472">Membrane</keyword>
<dbReference type="PANTHER" id="PTHR13259:SF1">
    <property type="entry name" value="BLADDER CANCER-ASSOCIATED PROTEIN"/>
    <property type="match status" value="1"/>
</dbReference>
<dbReference type="PANTHER" id="PTHR13259">
    <property type="entry name" value="BLADDER CANCER 10 KD PROTEIN HOMOLOG"/>
    <property type="match status" value="1"/>
</dbReference>
<evidence type="ECO:0000256" key="1">
    <source>
        <dbReference type="ARBA" id="ARBA00004370"/>
    </source>
</evidence>
<dbReference type="AlphaFoldDB" id="A0A9P6B7K6"/>
<protein>
    <submittedName>
        <fullName evidence="7">Uncharacterized protein</fullName>
    </submittedName>
</protein>
<keyword evidence="8" id="KW-1185">Reference proteome</keyword>
<dbReference type="Proteomes" id="UP000886523">
    <property type="component" value="Unassembled WGS sequence"/>
</dbReference>
<comment type="subcellular location">
    <subcellularLocation>
        <location evidence="1">Membrane</location>
    </subcellularLocation>
</comment>